<gene>
    <name evidence="1" type="ORF">HPB50_004596</name>
</gene>
<reference evidence="1" key="1">
    <citation type="submission" date="2020-05" db="EMBL/GenBank/DDBJ databases">
        <title>Large-scale comparative analyses of tick genomes elucidate their genetic diversity and vector capacities.</title>
        <authorList>
            <person name="Jia N."/>
            <person name="Wang J."/>
            <person name="Shi W."/>
            <person name="Du L."/>
            <person name="Sun Y."/>
            <person name="Zhan W."/>
            <person name="Jiang J."/>
            <person name="Wang Q."/>
            <person name="Zhang B."/>
            <person name="Ji P."/>
            <person name="Sakyi L.B."/>
            <person name="Cui X."/>
            <person name="Yuan T."/>
            <person name="Jiang B."/>
            <person name="Yang W."/>
            <person name="Lam T.T.-Y."/>
            <person name="Chang Q."/>
            <person name="Ding S."/>
            <person name="Wang X."/>
            <person name="Zhu J."/>
            <person name="Ruan X."/>
            <person name="Zhao L."/>
            <person name="Wei J."/>
            <person name="Que T."/>
            <person name="Du C."/>
            <person name="Cheng J."/>
            <person name="Dai P."/>
            <person name="Han X."/>
            <person name="Huang E."/>
            <person name="Gao Y."/>
            <person name="Liu J."/>
            <person name="Shao H."/>
            <person name="Ye R."/>
            <person name="Li L."/>
            <person name="Wei W."/>
            <person name="Wang X."/>
            <person name="Wang C."/>
            <person name="Yang T."/>
            <person name="Huo Q."/>
            <person name="Li W."/>
            <person name="Guo W."/>
            <person name="Chen H."/>
            <person name="Zhou L."/>
            <person name="Ni X."/>
            <person name="Tian J."/>
            <person name="Zhou Y."/>
            <person name="Sheng Y."/>
            <person name="Liu T."/>
            <person name="Pan Y."/>
            <person name="Xia L."/>
            <person name="Li J."/>
            <person name="Zhao F."/>
            <person name="Cao W."/>
        </authorList>
    </citation>
    <scope>NUCLEOTIDE SEQUENCE</scope>
    <source>
        <strain evidence="1">Hyas-2018</strain>
    </source>
</reference>
<organism evidence="1 2">
    <name type="scientific">Hyalomma asiaticum</name>
    <name type="common">Tick</name>
    <dbReference type="NCBI Taxonomy" id="266040"/>
    <lineage>
        <taxon>Eukaryota</taxon>
        <taxon>Metazoa</taxon>
        <taxon>Ecdysozoa</taxon>
        <taxon>Arthropoda</taxon>
        <taxon>Chelicerata</taxon>
        <taxon>Arachnida</taxon>
        <taxon>Acari</taxon>
        <taxon>Parasitiformes</taxon>
        <taxon>Ixodida</taxon>
        <taxon>Ixodoidea</taxon>
        <taxon>Ixodidae</taxon>
        <taxon>Hyalomminae</taxon>
        <taxon>Hyalomma</taxon>
    </lineage>
</organism>
<name>A0ACB7TEZ6_HYAAI</name>
<accession>A0ACB7TEZ6</accession>
<comment type="caution">
    <text evidence="1">The sequence shown here is derived from an EMBL/GenBank/DDBJ whole genome shotgun (WGS) entry which is preliminary data.</text>
</comment>
<sequence>MRISENGIGGFGAGTNNKFLVSRPMRAVLFGSAPVGAEIYDAGLRRPRVLRRGLFGVWAKKEGGAGEPRGPEPREREGKCPRCGSGRPAISDPDTSLRPGTVASTAASLAPCVVWAQLPTSPRPFAGPPPHPVLLT</sequence>
<dbReference type="Proteomes" id="UP000821845">
    <property type="component" value="Chromosome 1"/>
</dbReference>
<evidence type="ECO:0000313" key="1">
    <source>
        <dbReference type="EMBL" id="KAH6944714.1"/>
    </source>
</evidence>
<protein>
    <submittedName>
        <fullName evidence="1">Uncharacterized protein</fullName>
    </submittedName>
</protein>
<dbReference type="EMBL" id="CM023481">
    <property type="protein sequence ID" value="KAH6944714.1"/>
    <property type="molecule type" value="Genomic_DNA"/>
</dbReference>
<evidence type="ECO:0000313" key="2">
    <source>
        <dbReference type="Proteomes" id="UP000821845"/>
    </source>
</evidence>
<proteinExistence type="predicted"/>
<keyword evidence="2" id="KW-1185">Reference proteome</keyword>